<dbReference type="Proteomes" id="UP000186817">
    <property type="component" value="Unassembled WGS sequence"/>
</dbReference>
<dbReference type="EMBL" id="LSRX01000469">
    <property type="protein sequence ID" value="OLP96375.1"/>
    <property type="molecule type" value="Genomic_DNA"/>
</dbReference>
<dbReference type="SUPFAM" id="SSF48452">
    <property type="entry name" value="TPR-like"/>
    <property type="match status" value="1"/>
</dbReference>
<evidence type="ECO:0000313" key="3">
    <source>
        <dbReference type="EMBL" id="OLP96375.1"/>
    </source>
</evidence>
<feature type="compositionally biased region" description="Pro residues" evidence="2">
    <location>
        <begin position="208"/>
        <end position="220"/>
    </location>
</feature>
<feature type="region of interest" description="Disordered" evidence="2">
    <location>
        <begin position="204"/>
        <end position="224"/>
    </location>
</feature>
<evidence type="ECO:0000313" key="4">
    <source>
        <dbReference type="Proteomes" id="UP000186817"/>
    </source>
</evidence>
<dbReference type="SUPFAM" id="SSF50978">
    <property type="entry name" value="WD40 repeat-like"/>
    <property type="match status" value="1"/>
</dbReference>
<comment type="caution">
    <text evidence="3">The sequence shown here is derived from an EMBL/GenBank/DDBJ whole genome shotgun (WGS) entry which is preliminary data.</text>
</comment>
<name>A0A1Q9DMI8_SYMMI</name>
<keyword evidence="4" id="KW-1185">Reference proteome</keyword>
<feature type="repeat" description="WD" evidence="1">
    <location>
        <begin position="82"/>
        <end position="116"/>
    </location>
</feature>
<gene>
    <name evidence="3" type="ORF">AK812_SmicGene21403</name>
</gene>
<sequence>MDFCHECDQLKLKQEQGWQQSPAELKFHMKGMNRFTSLITCVLIANCRDKATCLAGLSDGTIGILPMKAEMGSGSAGQVLPLVRHTAGVVAMALDETEQHLFSASSDKAIMVFDLRRQMIQCEVSAPSPPTHMIHCQSARYAGLRQRTAKRLAVARAYITEHPAIPAIISACTTGTTQKAMRHSLFVALLVLLTASATVVEESSCKPTPEPCNASPPPGPRLSQVHHGCRLTASTHRRYSPHRGQPSWARRARQQHTRLLRRQCFSAAVAAGPTRQLAWYNQGIAAAELWQESQELEGTGQQLLETAIAAFRKILELDTSRRSELRYLGTIAAGRLLVAAAERSDELGTSHCDALLVEATRHFEEAHRLVREWGHDDLGDAWGDWGKVLALQMRRYISSIPSIGSQSQSLNWSDLLQRVSTLCNQASERFQAATEAVGEGEDEEMEDRSTSDLDWMVLHIEHLSAFVSLASRGVTEAPGAESLEWLRRGILAFQEAVRLAFAVVDLADSADWQHKALQGDVFAAGYHLLCAARPHHQLVAEAPETWRSGLFGSQGMLMPSPPISGESAPAQAQPQPVEVTAEDLVRLAEEAYGRALAAPGVDRGEVGLSCGELALSLARRALADGRDATSALQGAATSLQLAARFGTREEKATAWYNLACAAALAERPSKASEALRACLELVSPAARKDWLREASEDQVESSLPVDECADLSDELSGCALSALQLKTQKHLSDSDLPGSFSVALSTEDGKGHVTGGEQAKHQQPKPKEPQHPASQNRQPQLLDVSRRSAAACCQCASGEVGFSASGGCSFCQGDVRRTENAPQSCHLSLIDAAARTQCAQQCGRQFRRKSWYPEGLNF</sequence>
<accession>A0A1Q9DMI8</accession>
<dbReference type="InterPro" id="IPR001680">
    <property type="entry name" value="WD40_rpt"/>
</dbReference>
<keyword evidence="1" id="KW-0853">WD repeat</keyword>
<organism evidence="3 4">
    <name type="scientific">Symbiodinium microadriaticum</name>
    <name type="common">Dinoflagellate</name>
    <name type="synonym">Zooxanthella microadriatica</name>
    <dbReference type="NCBI Taxonomy" id="2951"/>
    <lineage>
        <taxon>Eukaryota</taxon>
        <taxon>Sar</taxon>
        <taxon>Alveolata</taxon>
        <taxon>Dinophyceae</taxon>
        <taxon>Suessiales</taxon>
        <taxon>Symbiodiniaceae</taxon>
        <taxon>Symbiodinium</taxon>
    </lineage>
</organism>
<dbReference type="Gene3D" id="2.130.10.10">
    <property type="entry name" value="YVTN repeat-like/Quinoprotein amine dehydrogenase"/>
    <property type="match status" value="1"/>
</dbReference>
<dbReference type="OrthoDB" id="468084at2759"/>
<dbReference type="InterPro" id="IPR036322">
    <property type="entry name" value="WD40_repeat_dom_sf"/>
</dbReference>
<dbReference type="AlphaFoldDB" id="A0A1Q9DMI8"/>
<protein>
    <submittedName>
        <fullName evidence="3">Uncharacterized protein</fullName>
    </submittedName>
</protein>
<dbReference type="InterPro" id="IPR015943">
    <property type="entry name" value="WD40/YVTN_repeat-like_dom_sf"/>
</dbReference>
<reference evidence="3 4" key="1">
    <citation type="submission" date="2016-02" db="EMBL/GenBank/DDBJ databases">
        <title>Genome analysis of coral dinoflagellate symbionts highlights evolutionary adaptations to a symbiotic lifestyle.</title>
        <authorList>
            <person name="Aranda M."/>
            <person name="Li Y."/>
            <person name="Liew Y.J."/>
            <person name="Baumgarten S."/>
            <person name="Simakov O."/>
            <person name="Wilson M."/>
            <person name="Piel J."/>
            <person name="Ashoor H."/>
            <person name="Bougouffa S."/>
            <person name="Bajic V.B."/>
            <person name="Ryu T."/>
            <person name="Ravasi T."/>
            <person name="Bayer T."/>
            <person name="Micklem G."/>
            <person name="Kim H."/>
            <person name="Bhak J."/>
            <person name="Lajeunesse T.C."/>
            <person name="Voolstra C.R."/>
        </authorList>
    </citation>
    <scope>NUCLEOTIDE SEQUENCE [LARGE SCALE GENOMIC DNA]</scope>
    <source>
        <strain evidence="3 4">CCMP2467</strain>
    </source>
</reference>
<evidence type="ECO:0000256" key="1">
    <source>
        <dbReference type="PROSITE-ProRule" id="PRU00221"/>
    </source>
</evidence>
<dbReference type="PROSITE" id="PS50082">
    <property type="entry name" value="WD_REPEATS_2"/>
    <property type="match status" value="1"/>
</dbReference>
<proteinExistence type="predicted"/>
<evidence type="ECO:0000256" key="2">
    <source>
        <dbReference type="SAM" id="MobiDB-lite"/>
    </source>
</evidence>
<dbReference type="InterPro" id="IPR011990">
    <property type="entry name" value="TPR-like_helical_dom_sf"/>
</dbReference>
<feature type="region of interest" description="Disordered" evidence="2">
    <location>
        <begin position="741"/>
        <end position="781"/>
    </location>
</feature>